<protein>
    <recommendedName>
        <fullName evidence="1">MobA-like NTP transferase domain-containing protein</fullName>
    </recommendedName>
</protein>
<dbReference type="Gene3D" id="3.90.550.10">
    <property type="entry name" value="Spore Coat Polysaccharide Biosynthesis Protein SpsA, Chain A"/>
    <property type="match status" value="1"/>
</dbReference>
<evidence type="ECO:0000259" key="1">
    <source>
        <dbReference type="Pfam" id="PF12804"/>
    </source>
</evidence>
<dbReference type="EMBL" id="BMPF01000005">
    <property type="protein sequence ID" value="GGL42169.1"/>
    <property type="molecule type" value="Genomic_DNA"/>
</dbReference>
<keyword evidence="3" id="KW-1185">Reference proteome</keyword>
<dbReference type="PANTHER" id="PTHR43777:SF1">
    <property type="entry name" value="MOLYBDENUM COFACTOR CYTIDYLYLTRANSFERASE"/>
    <property type="match status" value="1"/>
</dbReference>
<dbReference type="GO" id="GO:0016779">
    <property type="term" value="F:nucleotidyltransferase activity"/>
    <property type="evidence" value="ECO:0007669"/>
    <property type="project" value="UniProtKB-ARBA"/>
</dbReference>
<dbReference type="Proteomes" id="UP000628840">
    <property type="component" value="Unassembled WGS sequence"/>
</dbReference>
<dbReference type="SUPFAM" id="SSF53448">
    <property type="entry name" value="Nucleotide-diphospho-sugar transferases"/>
    <property type="match status" value="1"/>
</dbReference>
<dbReference type="AlphaFoldDB" id="A0A830F5A8"/>
<dbReference type="Pfam" id="PF12804">
    <property type="entry name" value="NTP_transf_3"/>
    <property type="match status" value="1"/>
</dbReference>
<name>A0A830F5A8_9EURY</name>
<dbReference type="InterPro" id="IPR025877">
    <property type="entry name" value="MobA-like_NTP_Trfase"/>
</dbReference>
<feature type="domain" description="MobA-like NTP transferase" evidence="1">
    <location>
        <begin position="3"/>
        <end position="117"/>
    </location>
</feature>
<proteinExistence type="predicted"/>
<gene>
    <name evidence="2" type="ORF">GCM10009037_27100</name>
</gene>
<accession>A0A830F5A8</accession>
<evidence type="ECO:0000313" key="2">
    <source>
        <dbReference type="EMBL" id="GGL42169.1"/>
    </source>
</evidence>
<comment type="caution">
    <text evidence="2">The sequence shown here is derived from an EMBL/GenBank/DDBJ whole genome shotgun (WGS) entry which is preliminary data.</text>
</comment>
<sequence length="190" mass="19653">MDALVMCGGRGTRLETEAEKPLFPVAGRPMVDRVLDALAASRIDSVTAAVTPATPETAAHLDARGLDTVETPGAGYVSDLDVALDAVETPALTVAADLPLLDGAAVNRVLAHAAAGSVTDAVQVCVPAELKRQLGASADTTYERDGREVAPAGVNVVADTDTETMFLSYDVRYAVNVNHLDDAVLAEALL</sequence>
<reference evidence="2 3" key="1">
    <citation type="journal article" date="2019" name="Int. J. Syst. Evol. Microbiol.">
        <title>The Global Catalogue of Microorganisms (GCM) 10K type strain sequencing project: providing services to taxonomists for standard genome sequencing and annotation.</title>
        <authorList>
            <consortium name="The Broad Institute Genomics Platform"/>
            <consortium name="The Broad Institute Genome Sequencing Center for Infectious Disease"/>
            <person name="Wu L."/>
            <person name="Ma J."/>
        </authorList>
    </citation>
    <scope>NUCLEOTIDE SEQUENCE [LARGE SCALE GENOMIC DNA]</scope>
    <source>
        <strain evidence="2 3">JCM 19585</strain>
    </source>
</reference>
<organism evidence="2 3">
    <name type="scientific">Halarchaeum grantii</name>
    <dbReference type="NCBI Taxonomy" id="1193105"/>
    <lineage>
        <taxon>Archaea</taxon>
        <taxon>Methanobacteriati</taxon>
        <taxon>Methanobacteriota</taxon>
        <taxon>Stenosarchaea group</taxon>
        <taxon>Halobacteria</taxon>
        <taxon>Halobacteriales</taxon>
        <taxon>Halobacteriaceae</taxon>
    </lineage>
</organism>
<dbReference type="PANTHER" id="PTHR43777">
    <property type="entry name" value="MOLYBDENUM COFACTOR CYTIDYLYLTRANSFERASE"/>
    <property type="match status" value="1"/>
</dbReference>
<evidence type="ECO:0000313" key="3">
    <source>
        <dbReference type="Proteomes" id="UP000628840"/>
    </source>
</evidence>
<dbReference type="InterPro" id="IPR029044">
    <property type="entry name" value="Nucleotide-diphossugar_trans"/>
</dbReference>